<dbReference type="EMBL" id="CP009520">
    <property type="protein sequence ID" value="AKB44694.1"/>
    <property type="molecule type" value="Genomic_DNA"/>
</dbReference>
<feature type="repeat" description="TPR" evidence="3">
    <location>
        <begin position="219"/>
        <end position="252"/>
    </location>
</feature>
<dbReference type="GeneID" id="25419053"/>
<evidence type="ECO:0000256" key="4">
    <source>
        <dbReference type="SAM" id="Coils"/>
    </source>
</evidence>
<proteinExistence type="predicted"/>
<keyword evidence="6" id="KW-1185">Reference proteome</keyword>
<dbReference type="AlphaFoldDB" id="A0A0E3Q733"/>
<dbReference type="Pfam" id="PF14559">
    <property type="entry name" value="TPR_19"/>
    <property type="match status" value="2"/>
</dbReference>
<feature type="repeat" description="TPR" evidence="3">
    <location>
        <begin position="287"/>
        <end position="320"/>
    </location>
</feature>
<feature type="coiled-coil region" evidence="4">
    <location>
        <begin position="120"/>
        <end position="147"/>
    </location>
</feature>
<dbReference type="Pfam" id="PF13424">
    <property type="entry name" value="TPR_12"/>
    <property type="match status" value="1"/>
</dbReference>
<dbReference type="Gene3D" id="1.25.40.10">
    <property type="entry name" value="Tetratricopeptide repeat domain"/>
    <property type="match status" value="3"/>
</dbReference>
<keyword evidence="4" id="KW-0175">Coiled coil</keyword>
<dbReference type="SMART" id="SM00028">
    <property type="entry name" value="TPR"/>
    <property type="match status" value="8"/>
</dbReference>
<dbReference type="RefSeq" id="WP_052727977.1">
    <property type="nucleotide sequence ID" value="NZ_CP009520.1"/>
</dbReference>
<keyword evidence="2 3" id="KW-0802">TPR repeat</keyword>
<dbReference type="STRING" id="1434123.MSVAZ_2425"/>
<evidence type="ECO:0000313" key="5">
    <source>
        <dbReference type="EMBL" id="AKB44694.1"/>
    </source>
</evidence>
<organism evidence="5 6">
    <name type="scientific">Methanosarcina vacuolata Z-761</name>
    <dbReference type="NCBI Taxonomy" id="1434123"/>
    <lineage>
        <taxon>Archaea</taxon>
        <taxon>Methanobacteriati</taxon>
        <taxon>Methanobacteriota</taxon>
        <taxon>Stenosarchaea group</taxon>
        <taxon>Methanomicrobia</taxon>
        <taxon>Methanosarcinales</taxon>
        <taxon>Methanosarcinaceae</taxon>
        <taxon>Methanosarcina</taxon>
    </lineage>
</organism>
<name>A0A0E3Q733_9EURY</name>
<dbReference type="PANTHER" id="PTHR44943">
    <property type="entry name" value="CELLULOSE SYNTHASE OPERON PROTEIN C"/>
    <property type="match status" value="1"/>
</dbReference>
<feature type="repeat" description="TPR" evidence="3">
    <location>
        <begin position="185"/>
        <end position="218"/>
    </location>
</feature>
<gene>
    <name evidence="5" type="ORF">MSVAZ_2425</name>
</gene>
<dbReference type="KEGG" id="mvc:MSVAZ_2425"/>
<dbReference type="HOGENOM" id="CLU_027320_0_0_2"/>
<evidence type="ECO:0000256" key="3">
    <source>
        <dbReference type="PROSITE-ProRule" id="PRU00339"/>
    </source>
</evidence>
<reference evidence="5 6" key="1">
    <citation type="submission" date="2014-07" db="EMBL/GenBank/DDBJ databases">
        <title>Methanogenic archaea and the global carbon cycle.</title>
        <authorList>
            <person name="Henriksen J.R."/>
            <person name="Luke J."/>
            <person name="Reinhart S."/>
            <person name="Benedict M.N."/>
            <person name="Youngblut N.D."/>
            <person name="Metcalf M.E."/>
            <person name="Whitaker R.J."/>
            <person name="Metcalf W.W."/>
        </authorList>
    </citation>
    <scope>NUCLEOTIDE SEQUENCE [LARGE SCALE GENOMIC DNA]</scope>
    <source>
        <strain evidence="5 6">Z-761</strain>
    </source>
</reference>
<feature type="repeat" description="TPR" evidence="3">
    <location>
        <begin position="151"/>
        <end position="184"/>
    </location>
</feature>
<dbReference type="PANTHER" id="PTHR44943:SF8">
    <property type="entry name" value="TPR REPEAT-CONTAINING PROTEIN MJ0263"/>
    <property type="match status" value="1"/>
</dbReference>
<dbReference type="SUPFAM" id="SSF48452">
    <property type="entry name" value="TPR-like"/>
    <property type="match status" value="1"/>
</dbReference>
<dbReference type="PROSITE" id="PS50005">
    <property type="entry name" value="TPR"/>
    <property type="match status" value="5"/>
</dbReference>
<dbReference type="InterPro" id="IPR011990">
    <property type="entry name" value="TPR-like_helical_dom_sf"/>
</dbReference>
<protein>
    <submittedName>
        <fullName evidence="5">Uncharacterized protein</fullName>
    </submittedName>
</protein>
<dbReference type="Proteomes" id="UP000033096">
    <property type="component" value="Chromosome"/>
</dbReference>
<dbReference type="InterPro" id="IPR019734">
    <property type="entry name" value="TPR_rpt"/>
</dbReference>
<accession>A0A0E3Q733</accession>
<sequence>MDDVIEELLKIVVESLQSEEGNLNKAVDLAINFSTKNSISASLLLGLSNSYGSKGSYELAYIFAKAAASLSIGSEKAVAHHNAGLAADYLNLVTEAEEQYKFALETDPKHIAAHSNYGRLLKQMGRLEEAEEQYKLALETKRALETDPKHVVIHSNYGNLLEEMGRLEEAEEQYKLALKIDPNYAAAHYNYGILLSEIEHWKEAEYHYKLALKLNPKHVDTHLNYGNLLQKMDRLGEAEEQYKLALEADPKHVNTHLSYGVLLQEMRHLEEAEEQCRLALEADPKNVNAHYNYGILLADMERLEEAEEQYKVAIKLDPKEPNIHGAYGLLLLSKNLESIEAINETKIASHLFEERGDRIKEHLSFAWFYEELANKYYNLRDYQKSGKYADKSGDEYIEAGKQAGESFKGTSLTKGYTLKGRAKIRTLEIKTPFYKNIIKRIWNKESYEIEKFTKIIDCIMDASRCYEKAANVSPKDNQLCDACSFSMFCLSDMLDYMLAVTKQEKTPQLEDKLENWNEKLSIAKNAYKEHSKGELFIESLYKLKDCIQNLNKYRKHGTREYGRAFEECRKELTEIANNIEGPLQKIIEDATKKMDICCLKQLPYTGTETGSILQPSKLSEFLNWTLDPKRIGIGVFGIIITVIVNHYNEYLFSLIKRTVTMLLSKIQSILICF</sequence>
<evidence type="ECO:0000256" key="1">
    <source>
        <dbReference type="ARBA" id="ARBA00022737"/>
    </source>
</evidence>
<dbReference type="PATRIC" id="fig|1434123.4.peg.2964"/>
<dbReference type="PROSITE" id="PS50293">
    <property type="entry name" value="TPR_REGION"/>
    <property type="match status" value="2"/>
</dbReference>
<evidence type="ECO:0000256" key="2">
    <source>
        <dbReference type="ARBA" id="ARBA00022803"/>
    </source>
</evidence>
<dbReference type="InterPro" id="IPR051685">
    <property type="entry name" value="Ycf3/AcsC/BcsC/TPR_MFPF"/>
</dbReference>
<keyword evidence="1" id="KW-0677">Repeat</keyword>
<feature type="repeat" description="TPR" evidence="3">
    <location>
        <begin position="253"/>
        <end position="286"/>
    </location>
</feature>
<evidence type="ECO:0000313" key="6">
    <source>
        <dbReference type="Proteomes" id="UP000033096"/>
    </source>
</evidence>